<evidence type="ECO:0008006" key="8">
    <source>
        <dbReference type="Google" id="ProtNLM"/>
    </source>
</evidence>
<dbReference type="Proteomes" id="UP001516400">
    <property type="component" value="Unassembled WGS sequence"/>
</dbReference>
<protein>
    <recommendedName>
        <fullName evidence="8">Plexin domain-containing protein 2</fullName>
    </recommendedName>
</protein>
<keyword evidence="4 5" id="KW-1133">Transmembrane helix</keyword>
<comment type="caution">
    <text evidence="6">The sequence shown here is derived from an EMBL/GenBank/DDBJ whole genome shotgun (WGS) entry which is preliminary data.</text>
</comment>
<accession>A0ABD2NXA2</accession>
<name>A0ABD2NXA2_9CUCU</name>
<dbReference type="AlphaFoldDB" id="A0ABD2NXA2"/>
<evidence type="ECO:0000313" key="6">
    <source>
        <dbReference type="EMBL" id="KAL3283336.1"/>
    </source>
</evidence>
<organism evidence="6 7">
    <name type="scientific">Cryptolaemus montrouzieri</name>
    <dbReference type="NCBI Taxonomy" id="559131"/>
    <lineage>
        <taxon>Eukaryota</taxon>
        <taxon>Metazoa</taxon>
        <taxon>Ecdysozoa</taxon>
        <taxon>Arthropoda</taxon>
        <taxon>Hexapoda</taxon>
        <taxon>Insecta</taxon>
        <taxon>Pterygota</taxon>
        <taxon>Neoptera</taxon>
        <taxon>Endopterygota</taxon>
        <taxon>Coleoptera</taxon>
        <taxon>Polyphaga</taxon>
        <taxon>Cucujiformia</taxon>
        <taxon>Coccinelloidea</taxon>
        <taxon>Coccinellidae</taxon>
        <taxon>Scymninae</taxon>
        <taxon>Scymnini</taxon>
        <taxon>Cryptolaemus</taxon>
    </lineage>
</organism>
<proteinExistence type="predicted"/>
<dbReference type="InterPro" id="IPR031152">
    <property type="entry name" value="PLXDC"/>
</dbReference>
<keyword evidence="3" id="KW-0732">Signal</keyword>
<evidence type="ECO:0000256" key="3">
    <source>
        <dbReference type="ARBA" id="ARBA00022729"/>
    </source>
</evidence>
<keyword evidence="5" id="KW-0472">Membrane</keyword>
<evidence type="ECO:0000313" key="7">
    <source>
        <dbReference type="Proteomes" id="UP001516400"/>
    </source>
</evidence>
<feature type="transmembrane region" description="Helical" evidence="5">
    <location>
        <begin position="548"/>
        <end position="569"/>
    </location>
</feature>
<dbReference type="EMBL" id="JABFTP020000144">
    <property type="protein sequence ID" value="KAL3283336.1"/>
    <property type="molecule type" value="Genomic_DNA"/>
</dbReference>
<evidence type="ECO:0000256" key="4">
    <source>
        <dbReference type="ARBA" id="ARBA00022989"/>
    </source>
</evidence>
<dbReference type="PANTHER" id="PTHR13055">
    <property type="entry name" value="TUMOR ENDOTHELIAL MARKER 7 RELATED"/>
    <property type="match status" value="1"/>
</dbReference>
<gene>
    <name evidence="6" type="ORF">HHI36_006484</name>
</gene>
<evidence type="ECO:0000256" key="5">
    <source>
        <dbReference type="SAM" id="Phobius"/>
    </source>
</evidence>
<keyword evidence="7" id="KW-1185">Reference proteome</keyword>
<evidence type="ECO:0000256" key="1">
    <source>
        <dbReference type="ARBA" id="ARBA00004479"/>
    </source>
</evidence>
<evidence type="ECO:0000256" key="2">
    <source>
        <dbReference type="ARBA" id="ARBA00022692"/>
    </source>
</evidence>
<sequence length="604" mass="68917">MPISIKSLTVHIYLMRNASLICDSMFYLSDQYLYKVTQPESSTYHDISLKLLEYGENHHRRKRQTTEAKPLDVNPAVIKNDTSSEINKTTRFNDHETQTLSRVNLTRTVSQVPLLLNDSKSGAKLSIPLQVPLIFPSNVTRIGTEKDVRLLGVNGTGQRKTYSFTTAKPSGISSSFPPLLHDIAKNKTGKSNFDDFVDKISISKFSDKELNKTLAEHNITNETITESYFYYNSTFITDPEVAKHYWVNLSNFENATTHELLSSAHRRAATVTLSFEFPFYGNRIKNVTMATGGFLYTGDYVHAWLAATQYIAPLMANFDTSLSNDSFVRYIDNGTAFTVLWEKVALKDRADEGEFTFQTTLHKNGDIVFVYQNVPMIIEDIKDDQHPVKVGLSDAYIIDSTIFFIRRKTIYEYHRVNFQKEDIKNGTVILLKALPTCLDQTDCESCLTNDISSFQCVWCPGLKKCSNGVDRYRQSWLMKGCDQTKIKNETHCSRANSYHPSIEGNPAYVHDSFDDRNVFTNITRVPSSSFRQPEVVDSKTSRMGISGVFAIMLLICMVVGMTMWVLYAYRNPHTTSGQMLIRYRPTQWRWKRGEARYTAATIHM</sequence>
<dbReference type="GO" id="GO:0016020">
    <property type="term" value="C:membrane"/>
    <property type="evidence" value="ECO:0007669"/>
    <property type="project" value="UniProtKB-SubCell"/>
</dbReference>
<keyword evidence="2 5" id="KW-0812">Transmembrane</keyword>
<reference evidence="6 7" key="1">
    <citation type="journal article" date="2021" name="BMC Biol.">
        <title>Horizontally acquired antibacterial genes associated with adaptive radiation of ladybird beetles.</title>
        <authorList>
            <person name="Li H.S."/>
            <person name="Tang X.F."/>
            <person name="Huang Y.H."/>
            <person name="Xu Z.Y."/>
            <person name="Chen M.L."/>
            <person name="Du X.Y."/>
            <person name="Qiu B.Y."/>
            <person name="Chen P.T."/>
            <person name="Zhang W."/>
            <person name="Slipinski A."/>
            <person name="Escalona H.E."/>
            <person name="Waterhouse R.M."/>
            <person name="Zwick A."/>
            <person name="Pang H."/>
        </authorList>
    </citation>
    <scope>NUCLEOTIDE SEQUENCE [LARGE SCALE GENOMIC DNA]</scope>
    <source>
        <strain evidence="6">SYSU2018</strain>
    </source>
</reference>
<comment type="subcellular location">
    <subcellularLocation>
        <location evidence="1">Membrane</location>
        <topology evidence="1">Single-pass type I membrane protein</topology>
    </subcellularLocation>
</comment>
<dbReference type="PANTHER" id="PTHR13055:SF12">
    <property type="entry name" value="LD40707P"/>
    <property type="match status" value="1"/>
</dbReference>